<keyword evidence="2" id="KW-0326">Glycosidase</keyword>
<dbReference type="STRING" id="67767.A0A0J7KLL5"/>
<evidence type="ECO:0000256" key="6">
    <source>
        <dbReference type="ARBA" id="ARBA00066938"/>
    </source>
</evidence>
<dbReference type="InterPro" id="IPR011496">
    <property type="entry name" value="O-GlcNAcase_cat"/>
</dbReference>
<evidence type="ECO:0000256" key="5">
    <source>
        <dbReference type="ARBA" id="ARBA00052136"/>
    </source>
</evidence>
<evidence type="ECO:0000256" key="3">
    <source>
        <dbReference type="ARBA" id="ARBA00030512"/>
    </source>
</evidence>
<organism evidence="9 10">
    <name type="scientific">Lasius niger</name>
    <name type="common">Black garden ant</name>
    <dbReference type="NCBI Taxonomy" id="67767"/>
    <lineage>
        <taxon>Eukaryota</taxon>
        <taxon>Metazoa</taxon>
        <taxon>Ecdysozoa</taxon>
        <taxon>Arthropoda</taxon>
        <taxon>Hexapoda</taxon>
        <taxon>Insecta</taxon>
        <taxon>Pterygota</taxon>
        <taxon>Neoptera</taxon>
        <taxon>Endopterygota</taxon>
        <taxon>Hymenoptera</taxon>
        <taxon>Apocrita</taxon>
        <taxon>Aculeata</taxon>
        <taxon>Formicoidea</taxon>
        <taxon>Formicidae</taxon>
        <taxon>Formicinae</taxon>
        <taxon>Lasius</taxon>
        <taxon>Lasius</taxon>
    </lineage>
</organism>
<name>A0A0J7KLL5_LASNI</name>
<dbReference type="AlphaFoldDB" id="A0A0J7KLL5"/>
<dbReference type="Proteomes" id="UP000036403">
    <property type="component" value="Unassembled WGS sequence"/>
</dbReference>
<dbReference type="InterPro" id="IPR051822">
    <property type="entry name" value="Glycosyl_Hydrolase_84"/>
</dbReference>
<comment type="catalytic activity">
    <reaction evidence="5">
        <text>3-O-(N-acetyl-beta-D-glucosaminyl)-L-threonyl-[protein] + H2O = L-threonyl-[protein] + N-acetyl-D-glucosamine</text>
        <dbReference type="Rhea" id="RHEA:48892"/>
        <dbReference type="Rhea" id="RHEA-COMP:11060"/>
        <dbReference type="Rhea" id="RHEA-COMP:12252"/>
        <dbReference type="ChEBI" id="CHEBI:15377"/>
        <dbReference type="ChEBI" id="CHEBI:30013"/>
        <dbReference type="ChEBI" id="CHEBI:90840"/>
        <dbReference type="ChEBI" id="CHEBI:506227"/>
        <dbReference type="EC" id="3.2.1.169"/>
    </reaction>
</comment>
<accession>A0A0J7KLL5</accession>
<proteinExistence type="predicted"/>
<dbReference type="PANTHER" id="PTHR13170:SF16">
    <property type="entry name" value="PROTEIN O-GLCNACASE"/>
    <property type="match status" value="1"/>
</dbReference>
<dbReference type="OrthoDB" id="9975416at2759"/>
<dbReference type="InterPro" id="IPR016181">
    <property type="entry name" value="Acyl_CoA_acyltransferase"/>
</dbReference>
<dbReference type="PANTHER" id="PTHR13170">
    <property type="entry name" value="O-GLCNACASE"/>
    <property type="match status" value="1"/>
</dbReference>
<dbReference type="GO" id="GO:0102571">
    <property type="term" value="F:[protein]-3-O-(N-acetyl-D-glucosaminyl)-L-serine/L-threonine O-N-acetyl-alpha-D-glucosaminase activity"/>
    <property type="evidence" value="ECO:0007669"/>
    <property type="project" value="UniProtKB-EC"/>
</dbReference>
<evidence type="ECO:0000259" key="8">
    <source>
        <dbReference type="PROSITE" id="PS52009"/>
    </source>
</evidence>
<dbReference type="Gene3D" id="3.40.630.30">
    <property type="match status" value="1"/>
</dbReference>
<dbReference type="Gene3D" id="3.20.20.80">
    <property type="entry name" value="Glycosidases"/>
    <property type="match status" value="1"/>
</dbReference>
<dbReference type="Pfam" id="PF07555">
    <property type="entry name" value="NAGidase"/>
    <property type="match status" value="1"/>
</dbReference>
<feature type="domain" description="GH84" evidence="8">
    <location>
        <begin position="1"/>
        <end position="246"/>
    </location>
</feature>
<evidence type="ECO:0000313" key="9">
    <source>
        <dbReference type="EMBL" id="KMQ91298.1"/>
    </source>
</evidence>
<evidence type="ECO:0000256" key="2">
    <source>
        <dbReference type="ARBA" id="ARBA00023295"/>
    </source>
</evidence>
<sequence>MDSYLYAPKDDYKHRAYWRDLYTVEEAEHLTGLITAAREYGITFYYALSPGLDITYSSSKEVTALKRKLEQVSQFGCTAFALLFDDIEPEMSEADKEVFQSFAHAQVSVTNDIFQHLSQPRFLLCPTQYCATRAMPNVASSEYLNTLGSKLAQEIDIMWTGPKVISRLLTVESIEEITEVLRRPPVIWDNLHANDYDQKRVFLGPYSGRSPDLIPKLRGVLTNPNCEYGANFIAIHTLAQWSRCNVDGKRDLSLNDTVSADIKLETETEDGVLGEDVPSTLSPNMYHPRHALKSAISEWLLEFNKKKAAWGVIVKPQPCVAPTIPIPIIPSVNTCMSLTSTTTTTVVATPTPLANSNHLQALAEVCSSVSSDSFAQPSSGPVMNSLVSDIKVISEPVLTTLSTNMSGDPPSTGLSSIEPMDCNTTPNNSPAHIVKIPTEDDAMVDNISTCSEASGSMQVEVDGTSPTVNGTQMIIENDSENHENSDNADVISQELVDIDKQLTHEDLSLLCDLFYLPFEHGGQGIQLLQEFNWLKSNAYVVMKKSKEEESTSESDIEEWHLRAAKLNDMCNGNKSVLSIGFSNGWKETFMSGDQEPWVFRGGLTADLQRLIPVDSGNDLFVYKAPEVPSSKIYAIRPYLPSDEEAVYAVCNQINNCTTSSAVADRLVGGYLTLSPELCMVVEDENGIVGYAMAALNVKSYNQKMTVSWIPELRMKYPLDNSISELPQNVQDAIQYFHSFIPDVAEQLCRQHPSRLMCAVLPSVTDQSICKRLITCILAALRANGTSFLLKHNKIDNRKFDLY</sequence>
<keyword evidence="10" id="KW-1185">Reference proteome</keyword>
<comment type="catalytic activity">
    <reaction evidence="4">
        <text>3-O-(N-acetyl-beta-D-glucosaminyl)-L-seryl-[protein] + H2O = N-acetyl-D-glucosamine + L-seryl-[protein]</text>
        <dbReference type="Rhea" id="RHEA:48876"/>
        <dbReference type="Rhea" id="RHEA-COMP:9863"/>
        <dbReference type="Rhea" id="RHEA-COMP:12251"/>
        <dbReference type="ChEBI" id="CHEBI:15377"/>
        <dbReference type="ChEBI" id="CHEBI:29999"/>
        <dbReference type="ChEBI" id="CHEBI:90838"/>
        <dbReference type="ChEBI" id="CHEBI:506227"/>
        <dbReference type="EC" id="3.2.1.169"/>
    </reaction>
</comment>
<keyword evidence="1" id="KW-0378">Hydrolase</keyword>
<reference evidence="9 10" key="1">
    <citation type="submission" date="2015-04" db="EMBL/GenBank/DDBJ databases">
        <title>Lasius niger genome sequencing.</title>
        <authorList>
            <person name="Konorov E.A."/>
            <person name="Nikitin M.A."/>
            <person name="Kirill M.V."/>
            <person name="Chang P."/>
        </authorList>
    </citation>
    <scope>NUCLEOTIDE SEQUENCE [LARGE SCALE GENOMIC DNA]</scope>
    <source>
        <tissue evidence="9">Whole</tissue>
    </source>
</reference>
<evidence type="ECO:0000256" key="7">
    <source>
        <dbReference type="ARBA" id="ARBA00076634"/>
    </source>
</evidence>
<dbReference type="FunFam" id="3.20.20.80:FF:000009">
    <property type="entry name" value="O-GlcNAcase BT_4395"/>
    <property type="match status" value="1"/>
</dbReference>
<evidence type="ECO:0000313" key="10">
    <source>
        <dbReference type="Proteomes" id="UP000036403"/>
    </source>
</evidence>
<dbReference type="PROSITE" id="PS52009">
    <property type="entry name" value="GH84"/>
    <property type="match status" value="1"/>
</dbReference>
<dbReference type="PaxDb" id="67767-A0A0J7KLL5"/>
<protein>
    <recommendedName>
        <fullName evidence="6">protein O-GlcNAcase</fullName>
        <ecNumber evidence="6">3.2.1.169</ecNumber>
    </recommendedName>
    <alternativeName>
        <fullName evidence="3">Beta-N-acetylhexosaminidase</fullName>
    </alternativeName>
    <alternativeName>
        <fullName evidence="7">Beta-hexosaminidase</fullName>
    </alternativeName>
</protein>
<evidence type="ECO:0000256" key="4">
    <source>
        <dbReference type="ARBA" id="ARBA00050933"/>
    </source>
</evidence>
<dbReference type="SUPFAM" id="SSF55729">
    <property type="entry name" value="Acyl-CoA N-acyltransferases (Nat)"/>
    <property type="match status" value="1"/>
</dbReference>
<dbReference type="EC" id="3.2.1.169" evidence="6"/>
<dbReference type="EMBL" id="LBMM01005675">
    <property type="protein sequence ID" value="KMQ91298.1"/>
    <property type="molecule type" value="Genomic_DNA"/>
</dbReference>
<evidence type="ECO:0000256" key="1">
    <source>
        <dbReference type="ARBA" id="ARBA00022801"/>
    </source>
</evidence>
<dbReference type="SUPFAM" id="SSF51445">
    <property type="entry name" value="(Trans)glycosidases"/>
    <property type="match status" value="1"/>
</dbReference>
<dbReference type="Gene3D" id="1.20.58.240">
    <property type="entry name" value="STAT, domain 1"/>
    <property type="match status" value="2"/>
</dbReference>
<dbReference type="InterPro" id="IPR017853">
    <property type="entry name" value="GH"/>
</dbReference>
<gene>
    <name evidence="9" type="ORF">RF55_8859</name>
</gene>
<dbReference type="GO" id="GO:0009100">
    <property type="term" value="P:glycoprotein metabolic process"/>
    <property type="evidence" value="ECO:0007669"/>
    <property type="project" value="TreeGrafter"/>
</dbReference>
<comment type="caution">
    <text evidence="9">The sequence shown here is derived from an EMBL/GenBank/DDBJ whole genome shotgun (WGS) entry which is preliminary data.</text>
</comment>
<dbReference type="GO" id="GO:0016231">
    <property type="term" value="F:beta-N-acetylglucosaminidase activity"/>
    <property type="evidence" value="ECO:0007669"/>
    <property type="project" value="TreeGrafter"/>
</dbReference>